<dbReference type="Pfam" id="PF25058">
    <property type="entry name" value="ARM_TT21"/>
    <property type="match status" value="1"/>
</dbReference>
<keyword evidence="2" id="KW-0677">Repeat</keyword>
<dbReference type="GO" id="GO:0061512">
    <property type="term" value="P:protein localization to cilium"/>
    <property type="evidence" value="ECO:0007669"/>
    <property type="project" value="TreeGrafter"/>
</dbReference>
<dbReference type="InterPro" id="IPR056836">
    <property type="entry name" value="ARM_TT21_4th"/>
</dbReference>
<feature type="repeat" description="TPR" evidence="4">
    <location>
        <begin position="393"/>
        <end position="426"/>
    </location>
</feature>
<proteinExistence type="inferred from homology"/>
<dbReference type="InterPro" id="IPR056832">
    <property type="entry name" value="ARM_TT21_2nd"/>
</dbReference>
<evidence type="ECO:0000259" key="7">
    <source>
        <dbReference type="Pfam" id="PF25068"/>
    </source>
</evidence>
<dbReference type="InterPro" id="IPR011990">
    <property type="entry name" value="TPR-like_helical_dom_sf"/>
</dbReference>
<evidence type="ECO:0000313" key="9">
    <source>
        <dbReference type="WBParaSite" id="ACRNAN_Path_95.g348.t1"/>
    </source>
</evidence>
<evidence type="ECO:0000256" key="1">
    <source>
        <dbReference type="ARBA" id="ARBA00010935"/>
    </source>
</evidence>
<dbReference type="WBParaSite" id="ACRNAN_Path_95.g348.t2">
    <property type="protein sequence ID" value="ACRNAN_Path_95.g348.t2"/>
    <property type="gene ID" value="ACRNAN_Path_95.g348"/>
</dbReference>
<evidence type="ECO:0000313" key="8">
    <source>
        <dbReference type="Proteomes" id="UP000887540"/>
    </source>
</evidence>
<keyword evidence="3 4" id="KW-0802">TPR repeat</keyword>
<dbReference type="SUPFAM" id="SSF48452">
    <property type="entry name" value="TPR-like"/>
    <property type="match status" value="3"/>
</dbReference>
<keyword evidence="8" id="KW-1185">Reference proteome</keyword>
<evidence type="ECO:0000313" key="10">
    <source>
        <dbReference type="WBParaSite" id="ACRNAN_Path_95.g348.t2"/>
    </source>
</evidence>
<sequence length="705" mass="80544">MDYLAEKSRILVASGDVKQAMQVTVNAVETSSESNTSALLAVIRCHIAQGDIGDAKAQMDFLKATHENIDKSVLFYYFQALIDKAENKPEESFLSNMRHAIDAHISSLQKIPFGLDYIIQLDACFLIEIATQLLDYAPIAPTKAPDVILKEISRILNIVHENCPGLTKANYLLAKAKFLEMDIDGAEMLLRSCIERNNSLAEVHLLLAQIYLQKQNLEEAAKCLDVGLSFNFKVREHPRYFLIRSKMLKRQKQIDQAIAMLKSALSLPIFSADQQSLKQMDVSESERIAVYLELMDSLQLVGRIHEADSVMQQAVSLYTGKPEEHQLVLMNAQLRLQRGDVDGSLGVLQSVRPDQPNYQAARMKMAQIYLEEKHDRHRFSICYRDILDHDPTPQAYVLLGDAYMSIQEPTKAIEAYETAMRRNPKDHALAEKIGNAYVQCHLYNKAITFYEAAMKSGRQNVMRLRFAEQLFRMGNLEKCERVLREIVDKEGDPMDVQSIKDHVAYWMLLSKLHFENGNWQEATSDLLKAKSLQSKMLTKSALEVPNMQEERKLAANICCQLAELHSNRREWNKATELYKEAVLINDHDIKSMLALASIYMSMGKLQQCNQQCQTILSLDRNNNEATLMMADLMYQRNEGEQAIKHFSQILDRNPNQYHALARCVELSWRKGDMEQVDKYLKNAVENNPRATVDAGYNYCKGLLEW</sequence>
<protein>
    <submittedName>
        <fullName evidence="9 10">Tetratricopeptide repeat protein 21B</fullName>
    </submittedName>
</protein>
<dbReference type="Pfam" id="PF25068">
    <property type="entry name" value="ARM_TT21_4th"/>
    <property type="match status" value="1"/>
</dbReference>
<dbReference type="InterPro" id="IPR019734">
    <property type="entry name" value="TPR_rpt"/>
</dbReference>
<dbReference type="Pfam" id="PF25060">
    <property type="entry name" value="ARM_TT21_2nd"/>
    <property type="match status" value="1"/>
</dbReference>
<dbReference type="PANTHER" id="PTHR14699:SF0">
    <property type="entry name" value="TETRATRICOPEPTIDE REPEAT PROTEIN 21 HOMOLOG"/>
    <property type="match status" value="1"/>
</dbReference>
<dbReference type="Proteomes" id="UP000887540">
    <property type="component" value="Unplaced"/>
</dbReference>
<evidence type="ECO:0000259" key="5">
    <source>
        <dbReference type="Pfam" id="PF25060"/>
    </source>
</evidence>
<name>A0A914CEE5_9BILA</name>
<dbReference type="Pfam" id="PF13181">
    <property type="entry name" value="TPR_8"/>
    <property type="match status" value="1"/>
</dbReference>
<dbReference type="Pfam" id="PF25064">
    <property type="entry name" value="ARM_TT21_5th"/>
    <property type="match status" value="1"/>
</dbReference>
<dbReference type="GO" id="GO:0005929">
    <property type="term" value="C:cilium"/>
    <property type="evidence" value="ECO:0007669"/>
    <property type="project" value="GOC"/>
</dbReference>
<dbReference type="FunFam" id="1.25.40.10:FF:000197">
    <property type="entry name" value="Tetratricopeptide repeat domain 21B"/>
    <property type="match status" value="1"/>
</dbReference>
<dbReference type="InterPro" id="IPR056835">
    <property type="entry name" value="ARM_TT21_5th"/>
</dbReference>
<dbReference type="PROSITE" id="PS50005">
    <property type="entry name" value="TPR"/>
    <property type="match status" value="2"/>
</dbReference>
<reference evidence="9 10" key="1">
    <citation type="submission" date="2022-11" db="UniProtKB">
        <authorList>
            <consortium name="WormBaseParasite"/>
        </authorList>
    </citation>
    <scope>IDENTIFICATION</scope>
</reference>
<organism evidence="8 10">
    <name type="scientific">Acrobeloides nanus</name>
    <dbReference type="NCBI Taxonomy" id="290746"/>
    <lineage>
        <taxon>Eukaryota</taxon>
        <taxon>Metazoa</taxon>
        <taxon>Ecdysozoa</taxon>
        <taxon>Nematoda</taxon>
        <taxon>Chromadorea</taxon>
        <taxon>Rhabditida</taxon>
        <taxon>Tylenchina</taxon>
        <taxon>Cephalobomorpha</taxon>
        <taxon>Cephaloboidea</taxon>
        <taxon>Cephalobidae</taxon>
        <taxon>Acrobeloides</taxon>
    </lineage>
</organism>
<dbReference type="GO" id="GO:0035721">
    <property type="term" value="P:intraciliary retrograde transport"/>
    <property type="evidence" value="ECO:0007669"/>
    <property type="project" value="TreeGrafter"/>
</dbReference>
<dbReference type="GO" id="GO:0030991">
    <property type="term" value="C:intraciliary transport particle A"/>
    <property type="evidence" value="ECO:0007669"/>
    <property type="project" value="TreeGrafter"/>
</dbReference>
<dbReference type="InterPro" id="IPR040364">
    <property type="entry name" value="TTC21A/TTC21B"/>
</dbReference>
<evidence type="ECO:0000256" key="4">
    <source>
        <dbReference type="PROSITE-ProRule" id="PRU00339"/>
    </source>
</evidence>
<evidence type="ECO:0000259" key="6">
    <source>
        <dbReference type="Pfam" id="PF25064"/>
    </source>
</evidence>
<dbReference type="PANTHER" id="PTHR14699">
    <property type="entry name" value="STI2 PROTEIN-RELATED"/>
    <property type="match status" value="1"/>
</dbReference>
<feature type="domain" description="Tetratricopeptide repeat protein 21A/21B second ARM" evidence="5">
    <location>
        <begin position="2"/>
        <end position="214"/>
    </location>
</feature>
<feature type="repeat" description="TPR" evidence="4">
    <location>
        <begin position="623"/>
        <end position="656"/>
    </location>
</feature>
<evidence type="ECO:0000256" key="2">
    <source>
        <dbReference type="ARBA" id="ARBA00022737"/>
    </source>
</evidence>
<accession>A0A914CEE5</accession>
<dbReference type="SMART" id="SM00028">
    <property type="entry name" value="TPR"/>
    <property type="match status" value="9"/>
</dbReference>
<dbReference type="Gene3D" id="1.25.40.10">
    <property type="entry name" value="Tetratricopeptide repeat domain"/>
    <property type="match status" value="3"/>
</dbReference>
<comment type="similarity">
    <text evidence="1">Belongs to the TTC21 family.</text>
</comment>
<feature type="domain" description="Tetratricopeptide repeat protein 21A/21B fifth ARM repeats" evidence="6">
    <location>
        <begin position="624"/>
        <end position="705"/>
    </location>
</feature>
<evidence type="ECO:0000256" key="3">
    <source>
        <dbReference type="ARBA" id="ARBA00022803"/>
    </source>
</evidence>
<feature type="domain" description="Tetratricopeptide repeat protein 21A/21B fourth ARM" evidence="7">
    <location>
        <begin position="429"/>
        <end position="582"/>
    </location>
</feature>
<dbReference type="AlphaFoldDB" id="A0A914CEE5"/>
<dbReference type="WBParaSite" id="ACRNAN_Path_95.g348.t1">
    <property type="protein sequence ID" value="ACRNAN_Path_95.g348.t1"/>
    <property type="gene ID" value="ACRNAN_Path_95.g348"/>
</dbReference>